<name>A0A1Y1HUM7_KLENI</name>
<dbReference type="Gene3D" id="3.30.40.10">
    <property type="entry name" value="Zinc/RING finger domain, C3HC4 (zinc finger)"/>
    <property type="match status" value="1"/>
</dbReference>
<sequence>MKGSVLSAAGQSMLSDEEFADSLLLITQRPLCKGDDLSKQRCGVCGTTNTPCWRKGPAGPKTLCNRCGVHWYQNKDRWDLIVEELRATRMDDTVEQASAPTRTVIKKKVDPRSAEAHPAVPDSQRCVKSNGRGWRCSQRKVSGYSYCAHHQRNWDGHEKQWRKAFPNLVYPRKSKKAAVVADGGVAVQKDGTVRKRERKPKHPGGGVALPEKWGRSSNVHRTQFGRDSDGSSEPDYVDSRLGKVRAKSYGVRSPRGPAKEGSGSMMHLVLPSETDELGGMRPTYMSDDDDSQLYHGTQLSEEPGESSESAKEVRSPNQNRADLQPKQEPSIRSEVTTLSPPLKASHPEPPTENQRCVMKGGTGWQCPRPRQSGLRHCQYHTEARRAKAALQNGLVGKQNGSGAGDDDTLSSMEILMRLQLKRKRSEEENETRRDGLAGSGLGLTWKTKMRRRPFSSRGGPVADVKQGSDLSQDSPRPKREIDPPETEWGGRREEEDDAAYLGVEELRRRLEQSRGAVAAQQERNEAAGRELMKAREGRLMAEKRLEEARREAEGGEDAAAVEKLRKAVQAERAVGCALQPEALKLADQFQHQALLLAKQDAHLTDLRTSAEELRGEVAVLTAEKKELQAQLALLQKANACTLCVSGKPASAALMPCGHLYCGTCTAELLPRANGVSARNLTPAMDAPKTEGPSDVVSATTTETGVKVIVESEGQVVENEGLVRTSRCPCCSVEVQGRLVVQKPAPVDEEMDGAVSLLGLLTSESSQ</sequence>
<dbReference type="InterPro" id="IPR013083">
    <property type="entry name" value="Znf_RING/FYVE/PHD"/>
</dbReference>
<dbReference type="PANTHER" id="PTHR47172">
    <property type="entry name" value="OS01G0976800 PROTEIN"/>
    <property type="match status" value="1"/>
</dbReference>
<comment type="similarity">
    <text evidence="7">Belongs to the type IV zinc-finger family. Class B subfamily.</text>
</comment>
<dbReference type="InterPro" id="IPR013088">
    <property type="entry name" value="Znf_NHR/GATA"/>
</dbReference>
<dbReference type="GO" id="GO:0043565">
    <property type="term" value="F:sequence-specific DNA binding"/>
    <property type="evidence" value="ECO:0007669"/>
    <property type="project" value="InterPro"/>
</dbReference>
<dbReference type="Gene3D" id="3.30.50.10">
    <property type="entry name" value="Erythroid Transcription Factor GATA-1, subunit A"/>
    <property type="match status" value="1"/>
</dbReference>
<keyword evidence="3" id="KW-0862">Zinc</keyword>
<evidence type="ECO:0000256" key="2">
    <source>
        <dbReference type="ARBA" id="ARBA00022771"/>
    </source>
</evidence>
<keyword evidence="1" id="KW-0479">Metal-binding</keyword>
<feature type="domain" description="WRC" evidence="13">
    <location>
        <begin position="120"/>
        <end position="167"/>
    </location>
</feature>
<reference evidence="14 15" key="1">
    <citation type="journal article" date="2014" name="Nat. Commun.">
        <title>Klebsormidium flaccidum genome reveals primary factors for plant terrestrial adaptation.</title>
        <authorList>
            <person name="Hori K."/>
            <person name="Maruyama F."/>
            <person name="Fujisawa T."/>
            <person name="Togashi T."/>
            <person name="Yamamoto N."/>
            <person name="Seo M."/>
            <person name="Sato S."/>
            <person name="Yamada T."/>
            <person name="Mori H."/>
            <person name="Tajima N."/>
            <person name="Moriyama T."/>
            <person name="Ikeuchi M."/>
            <person name="Watanabe M."/>
            <person name="Wada H."/>
            <person name="Kobayashi K."/>
            <person name="Saito M."/>
            <person name="Masuda T."/>
            <person name="Sasaki-Sekimoto Y."/>
            <person name="Mashiguchi K."/>
            <person name="Awai K."/>
            <person name="Shimojima M."/>
            <person name="Masuda S."/>
            <person name="Iwai M."/>
            <person name="Nobusawa T."/>
            <person name="Narise T."/>
            <person name="Kondo S."/>
            <person name="Saito H."/>
            <person name="Sato R."/>
            <person name="Murakawa M."/>
            <person name="Ihara Y."/>
            <person name="Oshima-Yamada Y."/>
            <person name="Ohtaka K."/>
            <person name="Satoh M."/>
            <person name="Sonobe K."/>
            <person name="Ishii M."/>
            <person name="Ohtani R."/>
            <person name="Kanamori-Sato M."/>
            <person name="Honoki R."/>
            <person name="Miyazaki D."/>
            <person name="Mochizuki H."/>
            <person name="Umetsu J."/>
            <person name="Higashi K."/>
            <person name="Shibata D."/>
            <person name="Kamiya Y."/>
            <person name="Sato N."/>
            <person name="Nakamura Y."/>
            <person name="Tabata S."/>
            <person name="Ida S."/>
            <person name="Kurokawa K."/>
            <person name="Ohta H."/>
        </authorList>
    </citation>
    <scope>NUCLEOTIDE SEQUENCE [LARGE SCALE GENOMIC DNA]</scope>
    <source>
        <strain evidence="14 15">NIES-2285</strain>
    </source>
</reference>
<feature type="domain" description="GATA-type" evidence="12">
    <location>
        <begin position="36"/>
        <end position="89"/>
    </location>
</feature>
<gene>
    <name evidence="14" type="ORF">KFL_001080100</name>
</gene>
<keyword evidence="10" id="KW-0175">Coiled coil</keyword>
<keyword evidence="5" id="KW-0804">Transcription</keyword>
<dbReference type="CDD" id="cd00202">
    <property type="entry name" value="ZnF_GATA"/>
    <property type="match status" value="1"/>
</dbReference>
<keyword evidence="4" id="KW-0805">Transcription regulation</keyword>
<keyword evidence="6" id="KW-0539">Nucleus</keyword>
<keyword evidence="15" id="KW-1185">Reference proteome</keyword>
<keyword evidence="2 9" id="KW-0863">Zinc-finger</keyword>
<dbReference type="STRING" id="105231.A0A1Y1HUM7"/>
<feature type="region of interest" description="Disordered" evidence="11">
    <location>
        <begin position="420"/>
        <end position="497"/>
    </location>
</feature>
<dbReference type="OrthoDB" id="686202at2759"/>
<evidence type="ECO:0000313" key="15">
    <source>
        <dbReference type="Proteomes" id="UP000054558"/>
    </source>
</evidence>
<feature type="compositionally biased region" description="Basic and acidic residues" evidence="11">
    <location>
        <begin position="475"/>
        <end position="493"/>
    </location>
</feature>
<evidence type="ECO:0008006" key="16">
    <source>
        <dbReference type="Google" id="ProtNLM"/>
    </source>
</evidence>
<evidence type="ECO:0000256" key="11">
    <source>
        <dbReference type="SAM" id="MobiDB-lite"/>
    </source>
</evidence>
<dbReference type="PROSITE" id="PS50114">
    <property type="entry name" value="GATA_ZN_FINGER_2"/>
    <property type="match status" value="1"/>
</dbReference>
<proteinExistence type="inferred from homology"/>
<dbReference type="InterPro" id="IPR014977">
    <property type="entry name" value="WRC_dom"/>
</dbReference>
<evidence type="ECO:0000313" key="14">
    <source>
        <dbReference type="EMBL" id="GAQ82335.1"/>
    </source>
</evidence>
<evidence type="ECO:0000259" key="13">
    <source>
        <dbReference type="PROSITE" id="PS51667"/>
    </source>
</evidence>
<evidence type="ECO:0000256" key="6">
    <source>
        <dbReference type="ARBA" id="ARBA00023242"/>
    </source>
</evidence>
<evidence type="ECO:0000256" key="4">
    <source>
        <dbReference type="ARBA" id="ARBA00023015"/>
    </source>
</evidence>
<dbReference type="SMART" id="SM00401">
    <property type="entry name" value="ZnF_GATA"/>
    <property type="match status" value="1"/>
</dbReference>
<evidence type="ECO:0000256" key="3">
    <source>
        <dbReference type="ARBA" id="ARBA00022833"/>
    </source>
</evidence>
<dbReference type="GO" id="GO:0008270">
    <property type="term" value="F:zinc ion binding"/>
    <property type="evidence" value="ECO:0007669"/>
    <property type="project" value="UniProtKB-KW"/>
</dbReference>
<evidence type="ECO:0000256" key="10">
    <source>
        <dbReference type="SAM" id="Coils"/>
    </source>
</evidence>
<evidence type="ECO:0000256" key="5">
    <source>
        <dbReference type="ARBA" id="ARBA00023163"/>
    </source>
</evidence>
<accession>A0A1Y1HUM7</accession>
<feature type="coiled-coil region" evidence="10">
    <location>
        <begin position="603"/>
        <end position="637"/>
    </location>
</feature>
<evidence type="ECO:0000256" key="8">
    <source>
        <dbReference type="ARBA" id="ARBA00037539"/>
    </source>
</evidence>
<organism evidence="14 15">
    <name type="scientific">Klebsormidium nitens</name>
    <name type="common">Green alga</name>
    <name type="synonym">Ulothrix nitens</name>
    <dbReference type="NCBI Taxonomy" id="105231"/>
    <lineage>
        <taxon>Eukaryota</taxon>
        <taxon>Viridiplantae</taxon>
        <taxon>Streptophyta</taxon>
        <taxon>Klebsormidiophyceae</taxon>
        <taxon>Klebsormidiales</taxon>
        <taxon>Klebsormidiaceae</taxon>
        <taxon>Klebsormidium</taxon>
    </lineage>
</organism>
<dbReference type="EMBL" id="DF237057">
    <property type="protein sequence ID" value="GAQ82335.1"/>
    <property type="molecule type" value="Genomic_DNA"/>
</dbReference>
<dbReference type="GO" id="GO:0006355">
    <property type="term" value="P:regulation of DNA-templated transcription"/>
    <property type="evidence" value="ECO:0007669"/>
    <property type="project" value="InterPro"/>
</dbReference>
<dbReference type="PROSITE" id="PS51667">
    <property type="entry name" value="WRC"/>
    <property type="match status" value="1"/>
</dbReference>
<dbReference type="InterPro" id="IPR000679">
    <property type="entry name" value="Znf_GATA"/>
</dbReference>
<dbReference type="AlphaFoldDB" id="A0A1Y1HUM7"/>
<comment type="function">
    <text evidence="8">Transcriptional regulator that specifically binds 5'-GATA-3' or 5'-GAT-3' motifs within gene promoters.</text>
</comment>
<feature type="region of interest" description="Disordered" evidence="11">
    <location>
        <begin position="189"/>
        <end position="356"/>
    </location>
</feature>
<dbReference type="SUPFAM" id="SSF57716">
    <property type="entry name" value="Glucocorticoid receptor-like (DNA-binding domain)"/>
    <property type="match status" value="1"/>
</dbReference>
<evidence type="ECO:0000256" key="9">
    <source>
        <dbReference type="PROSITE-ProRule" id="PRU00094"/>
    </source>
</evidence>
<evidence type="ECO:0000256" key="7">
    <source>
        <dbReference type="ARBA" id="ARBA00024019"/>
    </source>
</evidence>
<feature type="compositionally biased region" description="Basic and acidic residues" evidence="11">
    <location>
        <begin position="424"/>
        <end position="435"/>
    </location>
</feature>
<protein>
    <recommendedName>
        <fullName evidence="16">GATA-type domain-containing protein</fullName>
    </recommendedName>
</protein>
<dbReference type="Proteomes" id="UP000054558">
    <property type="component" value="Unassembled WGS sequence"/>
</dbReference>
<evidence type="ECO:0000256" key="1">
    <source>
        <dbReference type="ARBA" id="ARBA00022723"/>
    </source>
</evidence>
<evidence type="ECO:0000259" key="12">
    <source>
        <dbReference type="PROSITE" id="PS50114"/>
    </source>
</evidence>
<feature type="coiled-coil region" evidence="10">
    <location>
        <begin position="503"/>
        <end position="558"/>
    </location>
</feature>
<dbReference type="Pfam" id="PF00320">
    <property type="entry name" value="GATA"/>
    <property type="match status" value="1"/>
</dbReference>
<dbReference type="Pfam" id="PF08879">
    <property type="entry name" value="WRC"/>
    <property type="match status" value="1"/>
</dbReference>
<dbReference type="PANTHER" id="PTHR47172:SF24">
    <property type="entry name" value="GATA ZINC FINGER DOMAIN-CONTAINING PROTEIN 14-RELATED"/>
    <property type="match status" value="1"/>
</dbReference>